<evidence type="ECO:0000256" key="1">
    <source>
        <dbReference type="SAM" id="MobiDB-lite"/>
    </source>
</evidence>
<proteinExistence type="predicted"/>
<protein>
    <submittedName>
        <fullName evidence="2">Uncharacterized protein</fullName>
    </submittedName>
</protein>
<organism evidence="2">
    <name type="scientific">Timema monikensis</name>
    <dbReference type="NCBI Taxonomy" id="170555"/>
    <lineage>
        <taxon>Eukaryota</taxon>
        <taxon>Metazoa</taxon>
        <taxon>Ecdysozoa</taxon>
        <taxon>Arthropoda</taxon>
        <taxon>Hexapoda</taxon>
        <taxon>Insecta</taxon>
        <taxon>Pterygota</taxon>
        <taxon>Neoptera</taxon>
        <taxon>Polyneoptera</taxon>
        <taxon>Phasmatodea</taxon>
        <taxon>Timematodea</taxon>
        <taxon>Timematoidea</taxon>
        <taxon>Timematidae</taxon>
        <taxon>Timema</taxon>
    </lineage>
</organism>
<gene>
    <name evidence="2" type="ORF">TMSB3V08_LOCUS5079</name>
</gene>
<evidence type="ECO:0000313" key="2">
    <source>
        <dbReference type="EMBL" id="CAD7428267.1"/>
    </source>
</evidence>
<feature type="region of interest" description="Disordered" evidence="1">
    <location>
        <begin position="67"/>
        <end position="102"/>
    </location>
</feature>
<sequence length="102" mass="10992">MPPTMGAVYPIRYLQGSRAVVVTEVGGGWQLCAHIHTVLASRRPPVRHVQIEATCLVEPPNWCQSSGKTHYHIDGEGSEEGFAMTPPGNPIAGGKREGFQGQ</sequence>
<name>A0A7R9E828_9NEOP</name>
<accession>A0A7R9E828</accession>
<dbReference type="EMBL" id="OB793685">
    <property type="protein sequence ID" value="CAD7428267.1"/>
    <property type="molecule type" value="Genomic_DNA"/>
</dbReference>
<dbReference type="AlphaFoldDB" id="A0A7R9E828"/>
<reference evidence="2" key="1">
    <citation type="submission" date="2020-11" db="EMBL/GenBank/DDBJ databases">
        <authorList>
            <person name="Tran Van P."/>
        </authorList>
    </citation>
    <scope>NUCLEOTIDE SEQUENCE</scope>
</reference>